<dbReference type="AlphaFoldDB" id="A0AAJ5R1Y0"/>
<organism evidence="2 3">
    <name type="scientific">Xylella fastidiosa subsp. fastidiosa</name>
    <dbReference type="NCBI Taxonomy" id="644356"/>
    <lineage>
        <taxon>Bacteria</taxon>
        <taxon>Pseudomonadati</taxon>
        <taxon>Pseudomonadota</taxon>
        <taxon>Gammaproteobacteria</taxon>
        <taxon>Lysobacterales</taxon>
        <taxon>Lysobacteraceae</taxon>
        <taxon>Xylella</taxon>
    </lineage>
</organism>
<protein>
    <submittedName>
        <fullName evidence="2">DUF1566 domain-containing protein</fullName>
    </submittedName>
</protein>
<sequence>MNAVNSNRFTPITDANGKHIITRDNCMKLEWTVEPIGLFTNAPNDSNAAIACCVLRIGSYRNWRLPELDELESIRTVRQCMPAIDVDAFPGIKGGKFWTATPCYVSSNNSAWVVDFDYGEIVLEPYYALYQVLAVRDLKVNNVSGLLGKAD</sequence>
<dbReference type="EMBL" id="CP109886">
    <property type="protein sequence ID" value="WCF29084.1"/>
    <property type="molecule type" value="Genomic_DNA"/>
</dbReference>
<dbReference type="Pfam" id="PF07603">
    <property type="entry name" value="Lcl_C"/>
    <property type="match status" value="1"/>
</dbReference>
<evidence type="ECO:0000259" key="1">
    <source>
        <dbReference type="Pfam" id="PF07603"/>
    </source>
</evidence>
<proteinExistence type="predicted"/>
<dbReference type="RefSeq" id="WP_058565010.1">
    <property type="nucleotide sequence ID" value="NZ_CP109886.1"/>
</dbReference>
<evidence type="ECO:0000313" key="2">
    <source>
        <dbReference type="EMBL" id="WCF29084.1"/>
    </source>
</evidence>
<name>A0AAJ5R1Y0_XYLFS</name>
<dbReference type="InterPro" id="IPR011460">
    <property type="entry name" value="Lcl_C"/>
</dbReference>
<accession>A0AAJ5R1Y0</accession>
<feature type="domain" description="Lcl C-terminal" evidence="1">
    <location>
        <begin position="22"/>
        <end position="136"/>
    </location>
</feature>
<dbReference type="Proteomes" id="UP001211513">
    <property type="component" value="Chromosome"/>
</dbReference>
<evidence type="ECO:0000313" key="3">
    <source>
        <dbReference type="Proteomes" id="UP001211513"/>
    </source>
</evidence>
<gene>
    <name evidence="2" type="ORF">OK117_04245</name>
</gene>
<reference evidence="2" key="2">
    <citation type="submission" date="2022-10" db="EMBL/GenBank/DDBJ databases">
        <authorList>
            <person name="Landa B."/>
            <person name="Arias-Giraldo L.F."/>
            <person name="Roman-Ecija M."/>
            <person name="Velasco-Amo M.P."/>
            <person name="De La Fuente L."/>
            <person name="Marco-Noales E."/>
            <person name="Moralejo E."/>
        </authorList>
    </citation>
    <scope>NUCLEOTIDE SEQUENCE</scope>
    <source>
        <strain evidence="2">CFBP8073</strain>
    </source>
</reference>
<reference evidence="2" key="1">
    <citation type="journal article" date="2022" name="Phytopathology">
        <title>Complete circularized genome resources of seven strains of Xylella fastidiosa subsp. fastidiosa using hybrid assembly reveals unknown plasmids.</title>
        <authorList>
            <person name="Velasco-Amo M.D.P."/>
            <person name="Arias-Giraldo L.F.F."/>
            <person name="Ecija M.R."/>
            <person name="De La Fuente L."/>
            <person name="Marco-Noales E."/>
            <person name="Moralejo E."/>
            <person name="Navas-Cort J.A."/>
            <person name="Landa B.B."/>
        </authorList>
    </citation>
    <scope>NUCLEOTIDE SEQUENCE</scope>
    <source>
        <strain evidence="2">CFBP8073</strain>
    </source>
</reference>